<evidence type="ECO:0000313" key="2">
    <source>
        <dbReference type="Proteomes" id="UP000054477"/>
    </source>
</evidence>
<dbReference type="SUPFAM" id="SSF52047">
    <property type="entry name" value="RNI-like"/>
    <property type="match status" value="1"/>
</dbReference>
<proteinExistence type="predicted"/>
<name>A0A0C9XNU1_9AGAR</name>
<reference evidence="1 2" key="1">
    <citation type="submission" date="2014-04" db="EMBL/GenBank/DDBJ databases">
        <authorList>
            <consortium name="DOE Joint Genome Institute"/>
            <person name="Kuo A."/>
            <person name="Kohler A."/>
            <person name="Nagy L.G."/>
            <person name="Floudas D."/>
            <person name="Copeland A."/>
            <person name="Barry K.W."/>
            <person name="Cichocki N."/>
            <person name="Veneault-Fourrey C."/>
            <person name="LaButti K."/>
            <person name="Lindquist E.A."/>
            <person name="Lipzen A."/>
            <person name="Lundell T."/>
            <person name="Morin E."/>
            <person name="Murat C."/>
            <person name="Sun H."/>
            <person name="Tunlid A."/>
            <person name="Henrissat B."/>
            <person name="Grigoriev I.V."/>
            <person name="Hibbett D.S."/>
            <person name="Martin F."/>
            <person name="Nordberg H.P."/>
            <person name="Cantor M.N."/>
            <person name="Hua S.X."/>
        </authorList>
    </citation>
    <scope>NUCLEOTIDE SEQUENCE [LARGE SCALE GENOMIC DNA]</scope>
    <source>
        <strain evidence="1 2">LaAM-08-1</strain>
    </source>
</reference>
<dbReference type="OrthoDB" id="2269034at2759"/>
<sequence length="582" mass="66081">MYLINKLGLPTNHPLTTQLETSPVELQVFSDFVNVGDQIKEYEKMTGDLQVLQKRQRWLMRKCNGLRSLVRSLPDELLSWIFTECIPTEGATVSLETSVHEAPMLLCHVCSRWRSVAFSTPQLWNRLVATIGPAPPPHSSHSLKLISLVQEWFDRAKTLPLSLRFASHLNYFECESLDDLIAQETYVPHGLLCPLSSRLRCLDLTLGWTPVYLEGISEELKNPPFPRLESLILRAFQDAKRLRRVAMHYPIFGNNLGNVLFPWEQLTHFIVSERIQHGVFEDLLQRCTFLQQCVLNLAATPISIPAREVKTVHHLIDLTITMESSLNPSILQNFEFPALKSLRLGPLIIAEEHWEERVHLLTHFSNIQRLSFMAGLDQRKTLPYAHVIELLRYAENVEGLELFTTPAPTPTKSLTSESAPTPAPTPIAPATLPPLLPKLFFFSIDLGAKPRRTQALRESIEGRGRDCGCYPRQFSPQALGKMIQSRWAPFGGGSRFEKDHGSVRLEKLHVYLTKEDEYVSDAIHGVLAECVDDGLIFEERRVQSWKHWSSRLNMDDSDNSVVHWPEGLSLLVHESGSSCPTI</sequence>
<dbReference type="HOGENOM" id="CLU_467728_0_0_1"/>
<dbReference type="AlphaFoldDB" id="A0A0C9XNU1"/>
<protein>
    <recommendedName>
        <fullName evidence="3">F-box domain-containing protein</fullName>
    </recommendedName>
</protein>
<evidence type="ECO:0008006" key="3">
    <source>
        <dbReference type="Google" id="ProtNLM"/>
    </source>
</evidence>
<reference evidence="2" key="2">
    <citation type="submission" date="2015-01" db="EMBL/GenBank/DDBJ databases">
        <title>Evolutionary Origins and Diversification of the Mycorrhizal Mutualists.</title>
        <authorList>
            <consortium name="DOE Joint Genome Institute"/>
            <consortium name="Mycorrhizal Genomics Consortium"/>
            <person name="Kohler A."/>
            <person name="Kuo A."/>
            <person name="Nagy L.G."/>
            <person name="Floudas D."/>
            <person name="Copeland A."/>
            <person name="Barry K.W."/>
            <person name="Cichocki N."/>
            <person name="Veneault-Fourrey C."/>
            <person name="LaButti K."/>
            <person name="Lindquist E.A."/>
            <person name="Lipzen A."/>
            <person name="Lundell T."/>
            <person name="Morin E."/>
            <person name="Murat C."/>
            <person name="Riley R."/>
            <person name="Ohm R."/>
            <person name="Sun H."/>
            <person name="Tunlid A."/>
            <person name="Henrissat B."/>
            <person name="Grigoriev I.V."/>
            <person name="Hibbett D.S."/>
            <person name="Martin F."/>
        </authorList>
    </citation>
    <scope>NUCLEOTIDE SEQUENCE [LARGE SCALE GENOMIC DNA]</scope>
    <source>
        <strain evidence="2">LaAM-08-1</strain>
    </source>
</reference>
<keyword evidence="2" id="KW-1185">Reference proteome</keyword>
<dbReference type="EMBL" id="KN838687">
    <property type="protein sequence ID" value="KIJ97677.1"/>
    <property type="molecule type" value="Genomic_DNA"/>
</dbReference>
<dbReference type="STRING" id="1095629.A0A0C9XNU1"/>
<evidence type="ECO:0000313" key="1">
    <source>
        <dbReference type="EMBL" id="KIJ97677.1"/>
    </source>
</evidence>
<dbReference type="Gene3D" id="1.20.1280.50">
    <property type="match status" value="1"/>
</dbReference>
<gene>
    <name evidence="1" type="ORF">K443DRAFT_133773</name>
</gene>
<accession>A0A0C9XNU1</accession>
<organism evidence="1 2">
    <name type="scientific">Laccaria amethystina LaAM-08-1</name>
    <dbReference type="NCBI Taxonomy" id="1095629"/>
    <lineage>
        <taxon>Eukaryota</taxon>
        <taxon>Fungi</taxon>
        <taxon>Dikarya</taxon>
        <taxon>Basidiomycota</taxon>
        <taxon>Agaricomycotina</taxon>
        <taxon>Agaricomycetes</taxon>
        <taxon>Agaricomycetidae</taxon>
        <taxon>Agaricales</taxon>
        <taxon>Agaricineae</taxon>
        <taxon>Hydnangiaceae</taxon>
        <taxon>Laccaria</taxon>
    </lineage>
</organism>
<dbReference type="Proteomes" id="UP000054477">
    <property type="component" value="Unassembled WGS sequence"/>
</dbReference>